<dbReference type="FunFam" id="3.30.420.40:FF:000171">
    <property type="entry name" value="Heat shock 70 kDa protein 4"/>
    <property type="match status" value="1"/>
</dbReference>
<dbReference type="EMBL" id="KV453848">
    <property type="protein sequence ID" value="ODV87409.1"/>
    <property type="molecule type" value="Genomic_DNA"/>
</dbReference>
<dbReference type="Gene3D" id="1.20.1270.10">
    <property type="match status" value="1"/>
</dbReference>
<feature type="signal peptide" evidence="7">
    <location>
        <begin position="1"/>
        <end position="19"/>
    </location>
</feature>
<proteinExistence type="predicted"/>
<evidence type="ECO:0000256" key="1">
    <source>
        <dbReference type="ARBA" id="ARBA00004319"/>
    </source>
</evidence>
<dbReference type="SUPFAM" id="SSF100934">
    <property type="entry name" value="Heat shock protein 70kD (HSP70), C-terminal subdomain"/>
    <property type="match status" value="1"/>
</dbReference>
<feature type="compositionally biased region" description="Low complexity" evidence="6">
    <location>
        <begin position="842"/>
        <end position="856"/>
    </location>
</feature>
<dbReference type="STRING" id="983967.A0A1E4T6L8"/>
<evidence type="ECO:0000313" key="8">
    <source>
        <dbReference type="EMBL" id="ODV87409.1"/>
    </source>
</evidence>
<protein>
    <submittedName>
        <fullName evidence="8">Uncharacterized protein</fullName>
    </submittedName>
</protein>
<name>A0A1E4T6L8_9ASCO</name>
<evidence type="ECO:0000256" key="2">
    <source>
        <dbReference type="ARBA" id="ARBA00022729"/>
    </source>
</evidence>
<keyword evidence="2 7" id="KW-0732">Signal</keyword>
<dbReference type="InterPro" id="IPR043129">
    <property type="entry name" value="ATPase_NBD"/>
</dbReference>
<dbReference type="GO" id="GO:0140662">
    <property type="term" value="F:ATP-dependent protein folding chaperone"/>
    <property type="evidence" value="ECO:0007669"/>
    <property type="project" value="InterPro"/>
</dbReference>
<reference evidence="9" key="1">
    <citation type="submission" date="2016-04" db="EMBL/GenBank/DDBJ databases">
        <title>Comparative genomics of biotechnologically important yeasts.</title>
        <authorList>
            <consortium name="DOE Joint Genome Institute"/>
            <person name="Riley R."/>
            <person name="Haridas S."/>
            <person name="Wolfe K.H."/>
            <person name="Lopes M.R."/>
            <person name="Hittinger C.T."/>
            <person name="Goker M."/>
            <person name="Salamov A."/>
            <person name="Wisecaver J."/>
            <person name="Long T.M."/>
            <person name="Aerts A.L."/>
            <person name="Barry K."/>
            <person name="Choi C."/>
            <person name="Clum A."/>
            <person name="Coughlan A.Y."/>
            <person name="Deshpande S."/>
            <person name="Douglass A.P."/>
            <person name="Hanson S.J."/>
            <person name="Klenk H.-P."/>
            <person name="Labutti K."/>
            <person name="Lapidus A."/>
            <person name="Lindquist E."/>
            <person name="Lipzen A."/>
            <person name="Meier-Kolthoff J.P."/>
            <person name="Ohm R.A."/>
            <person name="Otillar R.P."/>
            <person name="Pangilinan J."/>
            <person name="Peng Y."/>
            <person name="Rokas A."/>
            <person name="Rosa C.A."/>
            <person name="Scheuner C."/>
            <person name="Sibirny A.A."/>
            <person name="Slot J.C."/>
            <person name="Stielow J.B."/>
            <person name="Sun H."/>
            <person name="Kurtzman C.P."/>
            <person name="Blackwell M."/>
            <person name="Grigoriev I.V."/>
            <person name="Jeffries T.W."/>
        </authorList>
    </citation>
    <scope>NUCLEOTIDE SEQUENCE [LARGE SCALE GENOMIC DNA]</scope>
    <source>
        <strain evidence="9">NRRL YB-2248</strain>
    </source>
</reference>
<dbReference type="InterPro" id="IPR013126">
    <property type="entry name" value="Hsp_70_fam"/>
</dbReference>
<evidence type="ECO:0000256" key="7">
    <source>
        <dbReference type="SAM" id="SignalP"/>
    </source>
</evidence>
<dbReference type="Gene3D" id="3.30.420.40">
    <property type="match status" value="2"/>
</dbReference>
<organism evidence="8 9">
    <name type="scientific">[Candida] arabinofermentans NRRL YB-2248</name>
    <dbReference type="NCBI Taxonomy" id="983967"/>
    <lineage>
        <taxon>Eukaryota</taxon>
        <taxon>Fungi</taxon>
        <taxon>Dikarya</taxon>
        <taxon>Ascomycota</taxon>
        <taxon>Saccharomycotina</taxon>
        <taxon>Pichiomycetes</taxon>
        <taxon>Pichiales</taxon>
        <taxon>Pichiaceae</taxon>
        <taxon>Ogataea</taxon>
        <taxon>Ogataea/Candida clade</taxon>
    </lineage>
</organism>
<keyword evidence="3" id="KW-0547">Nucleotide-binding</keyword>
<feature type="region of interest" description="Disordered" evidence="6">
    <location>
        <begin position="820"/>
        <end position="865"/>
    </location>
</feature>
<dbReference type="GO" id="GO:0005524">
    <property type="term" value="F:ATP binding"/>
    <property type="evidence" value="ECO:0007669"/>
    <property type="project" value="UniProtKB-KW"/>
</dbReference>
<evidence type="ECO:0000313" key="9">
    <source>
        <dbReference type="Proteomes" id="UP000094801"/>
    </source>
</evidence>
<dbReference type="PROSITE" id="PS01036">
    <property type="entry name" value="HSP70_3"/>
    <property type="match status" value="1"/>
</dbReference>
<dbReference type="InterPro" id="IPR018181">
    <property type="entry name" value="Heat_shock_70_CS"/>
</dbReference>
<dbReference type="CDD" id="cd10230">
    <property type="entry name" value="ASKHA_NBD_HSP70_HYOU1"/>
    <property type="match status" value="1"/>
</dbReference>
<dbReference type="GO" id="GO:0034663">
    <property type="term" value="C:endoplasmic reticulum chaperone complex"/>
    <property type="evidence" value="ECO:0007669"/>
    <property type="project" value="TreeGrafter"/>
</dbReference>
<dbReference type="Proteomes" id="UP000094801">
    <property type="component" value="Unassembled WGS sequence"/>
</dbReference>
<evidence type="ECO:0000256" key="6">
    <source>
        <dbReference type="SAM" id="MobiDB-lite"/>
    </source>
</evidence>
<gene>
    <name evidence="8" type="ORF">CANARDRAFT_5945</name>
</gene>
<dbReference type="PANTHER" id="PTHR45639:SF3">
    <property type="entry name" value="HYPOXIA UP-REGULATED PROTEIN 1"/>
    <property type="match status" value="1"/>
</dbReference>
<evidence type="ECO:0000256" key="3">
    <source>
        <dbReference type="ARBA" id="ARBA00022741"/>
    </source>
</evidence>
<dbReference type="OrthoDB" id="10262720at2759"/>
<dbReference type="GO" id="GO:0030968">
    <property type="term" value="P:endoplasmic reticulum unfolded protein response"/>
    <property type="evidence" value="ECO:0007669"/>
    <property type="project" value="TreeGrafter"/>
</dbReference>
<dbReference type="GO" id="GO:0005788">
    <property type="term" value="C:endoplasmic reticulum lumen"/>
    <property type="evidence" value="ECO:0007669"/>
    <property type="project" value="UniProtKB-SubCell"/>
</dbReference>
<keyword evidence="5" id="KW-0143">Chaperone</keyword>
<dbReference type="PRINTS" id="PR00301">
    <property type="entry name" value="HEATSHOCK70"/>
</dbReference>
<keyword evidence="9" id="KW-1185">Reference proteome</keyword>
<evidence type="ECO:0000256" key="4">
    <source>
        <dbReference type="ARBA" id="ARBA00022840"/>
    </source>
</evidence>
<keyword evidence="4" id="KW-0067">ATP-binding</keyword>
<feature type="compositionally biased region" description="Low complexity" evidence="6">
    <location>
        <begin position="823"/>
        <end position="835"/>
    </location>
</feature>
<dbReference type="PANTHER" id="PTHR45639">
    <property type="entry name" value="HSC70CB, ISOFORM G-RELATED"/>
    <property type="match status" value="1"/>
</dbReference>
<dbReference type="SUPFAM" id="SSF53067">
    <property type="entry name" value="Actin-like ATPase domain"/>
    <property type="match status" value="2"/>
</dbReference>
<dbReference type="Gene3D" id="3.30.30.30">
    <property type="match status" value="1"/>
</dbReference>
<dbReference type="AlphaFoldDB" id="A0A1E4T6L8"/>
<feature type="chain" id="PRO_5009163106" evidence="7">
    <location>
        <begin position="20"/>
        <end position="865"/>
    </location>
</feature>
<accession>A0A1E4T6L8</accession>
<dbReference type="Pfam" id="PF00012">
    <property type="entry name" value="HSP70"/>
    <property type="match status" value="1"/>
</dbReference>
<dbReference type="InterPro" id="IPR029048">
    <property type="entry name" value="HSP70_C_sf"/>
</dbReference>
<evidence type="ECO:0000256" key="5">
    <source>
        <dbReference type="ARBA" id="ARBA00023186"/>
    </source>
</evidence>
<comment type="subcellular location">
    <subcellularLocation>
        <location evidence="1">Endoplasmic reticulum lumen</location>
    </subcellularLocation>
</comment>
<dbReference type="FunFam" id="3.90.640.10:FF:000004">
    <property type="entry name" value="Heat shock 70 kDa protein 4"/>
    <property type="match status" value="1"/>
</dbReference>
<dbReference type="Gene3D" id="3.90.640.10">
    <property type="entry name" value="Actin, Chain A, domain 4"/>
    <property type="match status" value="1"/>
</dbReference>
<sequence>MRPAFVLSVFSFLLLHVLGALLSIDYGQEFTKAVLVAPGVPFDIILTADTKRKDMSGLAITTVPGSKDEVQRNFGSHALSSCVRNPSSCLLHLKSIIGKSVGSTEAVKYLSTHPSVDLVESKNSRNSIAFKVAGTTYPVEELLAMTFEETKARAEQHWDISTGSKSSLVTDVVITVPSFFTQSQRLAIKDAAEIAGLNVVALVDDGLAVALNYASTREFNETKQYHLIYDMGAGSTKATLVSLSSINGTLQVENEGYGYDETLGGHLFTESIKDILEAKFLSEHKNVKMSKLSSNGRAMNRLWQAADKAKLVLSANSETKVSIESFYDDIDFKTVVTREEFEEYIGSNIHRFTKPLIDAIGDFDLKNISSVILAGGSTRVPIVQKHLVTYLGSEDMISKNVNADEAHVLGATLRGLALSGMFRTKQMNIIEHSLSSYEIKYFEEGNQKKPSQDVVVPKGSTSINNRTAIELKDLKSIKGFEVELFEDGQSFKSFSFQSPKGLNESSCPGGVNYSANFELSESRIFDLKSVSVLCYPEPKEPVKGEEVEEVKPKRTVLNAKPKYTFYRPMGTATKQTSINRLRDLTKHDKERQLHEETINKLEASLYDLRAYLEDEEVVANGPPSLISAAQALLTEYLDWLDYDASSATTKEVQEKYDEVRVHRIKIETYVNLSDTLLDFGEFERLYNTSTETIYNLQDFVITMREDALDIQTKYEENNLDFEEANKKVKVTVPQISDSDINSHIEKINEFLELFETFKNDRAQFGSTSKELLYNLRETILDELKELKSIHSSLKSVHHTRIQGLKDRLNKYLKRKEKEEKKLASSAISSASQATASEEETATESISATSETSATTTHSDIKHDEL</sequence>